<dbReference type="EMBL" id="CT573213">
    <property type="protein sequence ID" value="CAJ62758.1"/>
    <property type="molecule type" value="Genomic_DNA"/>
</dbReference>
<protein>
    <submittedName>
        <fullName evidence="2">Uncharacterized protein</fullName>
    </submittedName>
</protein>
<proteinExistence type="predicted"/>
<organism evidence="2 3">
    <name type="scientific">Frankia alni (strain DSM 45986 / CECT 9034 / ACN14a)</name>
    <dbReference type="NCBI Taxonomy" id="326424"/>
    <lineage>
        <taxon>Bacteria</taxon>
        <taxon>Bacillati</taxon>
        <taxon>Actinomycetota</taxon>
        <taxon>Actinomycetes</taxon>
        <taxon>Frankiales</taxon>
        <taxon>Frankiaceae</taxon>
        <taxon>Frankia</taxon>
    </lineage>
</organism>
<reference evidence="2 3" key="1">
    <citation type="journal article" date="2007" name="Genome Res.">
        <title>Genome characteristics of facultatively symbiotic Frankia sp. strains reflect host range and host plant biogeography.</title>
        <authorList>
            <person name="Normand P."/>
            <person name="Lapierre P."/>
            <person name="Tisa L.S."/>
            <person name="Gogarten J.P."/>
            <person name="Alloisio N."/>
            <person name="Bagnarol E."/>
            <person name="Bassi C.A."/>
            <person name="Berry A.M."/>
            <person name="Bickhart D.M."/>
            <person name="Choisne N."/>
            <person name="Couloux A."/>
            <person name="Cournoyer B."/>
            <person name="Cruveiller S."/>
            <person name="Daubin V."/>
            <person name="Demange N."/>
            <person name="Francino M.P."/>
            <person name="Goltsman E."/>
            <person name="Huang Y."/>
            <person name="Kopp O.R."/>
            <person name="Labarre L."/>
            <person name="Lapidus A."/>
            <person name="Lavire C."/>
            <person name="Marechal J."/>
            <person name="Martinez M."/>
            <person name="Mastronunzio J.E."/>
            <person name="Mullin B.C."/>
            <person name="Niemann J."/>
            <person name="Pujic P."/>
            <person name="Rawnsley T."/>
            <person name="Rouy Z."/>
            <person name="Schenowitz C."/>
            <person name="Sellstedt A."/>
            <person name="Tavares F."/>
            <person name="Tomkins J.P."/>
            <person name="Vallenet D."/>
            <person name="Valverde C."/>
            <person name="Wall L.G."/>
            <person name="Wang Y."/>
            <person name="Medigue C."/>
            <person name="Benson D.R."/>
        </authorList>
    </citation>
    <scope>NUCLEOTIDE SEQUENCE [LARGE SCALE GENOMIC DNA]</scope>
    <source>
        <strain evidence="3">DSM 45986 / CECT 9034 / ACN14a</strain>
    </source>
</reference>
<name>Q0RIB2_FRAAA</name>
<keyword evidence="1" id="KW-0812">Transmembrane</keyword>
<dbReference type="HOGENOM" id="CLU_3356325_0_0_11"/>
<dbReference type="AlphaFoldDB" id="Q0RIB2"/>
<sequence length="36" mass="3910">MLPPADGAALRRESVLVFAWCMGLTAALFVLVYLLT</sequence>
<keyword evidence="3" id="KW-1185">Reference proteome</keyword>
<dbReference type="KEGG" id="fal:FRAAL4116"/>
<evidence type="ECO:0000256" key="1">
    <source>
        <dbReference type="SAM" id="Phobius"/>
    </source>
</evidence>
<keyword evidence="1" id="KW-0472">Membrane</keyword>
<feature type="transmembrane region" description="Helical" evidence="1">
    <location>
        <begin position="15"/>
        <end position="35"/>
    </location>
</feature>
<evidence type="ECO:0000313" key="2">
    <source>
        <dbReference type="EMBL" id="CAJ62758.1"/>
    </source>
</evidence>
<keyword evidence="1" id="KW-1133">Transmembrane helix</keyword>
<dbReference type="STRING" id="326424.FRAAL4116"/>
<gene>
    <name evidence="2" type="ordered locus">FRAAL4116</name>
</gene>
<dbReference type="Proteomes" id="UP000000657">
    <property type="component" value="Chromosome"/>
</dbReference>
<accession>Q0RIB2</accession>
<evidence type="ECO:0000313" key="3">
    <source>
        <dbReference type="Proteomes" id="UP000000657"/>
    </source>
</evidence>